<dbReference type="InterPro" id="IPR025846">
    <property type="entry name" value="TBL_N"/>
</dbReference>
<dbReference type="GO" id="GO:0005794">
    <property type="term" value="C:Golgi apparatus"/>
    <property type="evidence" value="ECO:0007669"/>
    <property type="project" value="TreeGrafter"/>
</dbReference>
<keyword evidence="3" id="KW-0812">Transmembrane</keyword>
<evidence type="ECO:0000256" key="5">
    <source>
        <dbReference type="ARBA" id="ARBA00022989"/>
    </source>
</evidence>
<comment type="caution">
    <text evidence="10">The sequence shown here is derived from an EMBL/GenBank/DDBJ whole genome shotgun (WGS) entry which is preliminary data.</text>
</comment>
<feature type="domain" description="Trichome birefringence-like N-terminal" evidence="9">
    <location>
        <begin position="59"/>
        <end position="111"/>
    </location>
</feature>
<feature type="chain" id="PRO_5043051751" evidence="7">
    <location>
        <begin position="33"/>
        <end position="398"/>
    </location>
</feature>
<dbReference type="GO" id="GO:0016020">
    <property type="term" value="C:membrane"/>
    <property type="evidence" value="ECO:0007669"/>
    <property type="project" value="UniProtKB-SubCell"/>
</dbReference>
<dbReference type="Pfam" id="PF13839">
    <property type="entry name" value="PC-Esterase"/>
    <property type="match status" value="1"/>
</dbReference>
<reference evidence="10 11" key="1">
    <citation type="submission" date="2023-12" db="EMBL/GenBank/DDBJ databases">
        <title>A high-quality genome assembly for Dillenia turbinata (Dilleniales).</title>
        <authorList>
            <person name="Chanderbali A."/>
        </authorList>
    </citation>
    <scope>NUCLEOTIDE SEQUENCE [LARGE SCALE GENOMIC DNA]</scope>
    <source>
        <strain evidence="10">LSX21</strain>
        <tissue evidence="10">Leaf</tissue>
    </source>
</reference>
<keyword evidence="7" id="KW-0732">Signal</keyword>
<dbReference type="GO" id="GO:0016413">
    <property type="term" value="F:O-acetyltransferase activity"/>
    <property type="evidence" value="ECO:0007669"/>
    <property type="project" value="InterPro"/>
</dbReference>
<evidence type="ECO:0000256" key="4">
    <source>
        <dbReference type="ARBA" id="ARBA00022968"/>
    </source>
</evidence>
<keyword evidence="11" id="KW-1185">Reference proteome</keyword>
<keyword evidence="4" id="KW-0735">Signal-anchor</keyword>
<dbReference type="PANTHER" id="PTHR32285:SF14">
    <property type="entry name" value="PROTEIN PMR5"/>
    <property type="match status" value="1"/>
</dbReference>
<dbReference type="InterPro" id="IPR029962">
    <property type="entry name" value="TBL"/>
</dbReference>
<dbReference type="InterPro" id="IPR026057">
    <property type="entry name" value="TBL_C"/>
</dbReference>
<evidence type="ECO:0000256" key="1">
    <source>
        <dbReference type="ARBA" id="ARBA00004167"/>
    </source>
</evidence>
<evidence type="ECO:0000256" key="3">
    <source>
        <dbReference type="ARBA" id="ARBA00022692"/>
    </source>
</evidence>
<evidence type="ECO:0000313" key="11">
    <source>
        <dbReference type="Proteomes" id="UP001370490"/>
    </source>
</evidence>
<comment type="subcellular location">
    <subcellularLocation>
        <location evidence="1">Membrane</location>
        <topology evidence="1">Single-pass membrane protein</topology>
    </subcellularLocation>
</comment>
<sequence length="398" mass="44759">MARLHSQTCNHSGYVKLTAICLFLLQFDIGSSVLPAGLKHPHVRSTQNRGPLLQANQTTCALFVGSWVRDDTYPLYQSSSCTIIDPEFNCQMYGRPDSDYLKYRWKPANCELQRFNGLDFLVKMRGKTIMFVGDSLGRNQWQSLICMISVAVPKSTTQFIKGDPLSSFKFLDYGVTVSFYRAPYLVDIDSVQGKRILKLEDISGNSRAWGAVDVLFFNTGHWWTHKGARQGWDLMEMGGSYYEDMDRLVALERGLRTWGSWVDANIDRFRTRVFFQSISPTHYNPSEWNAAATTKSCYGETLPMTGGTGPLSGAAYPGADADQMRAIGAALRDMNNPPYLLDITMLSELRKDGHPSIYSGDLTPAQRAKPDHSADCSHWCLPGLPDTWNQLFYTALLF</sequence>
<dbReference type="AlphaFoldDB" id="A0AAN8ZCQ9"/>
<proteinExistence type="inferred from homology"/>
<dbReference type="Pfam" id="PF14416">
    <property type="entry name" value="PMR5N"/>
    <property type="match status" value="1"/>
</dbReference>
<dbReference type="EMBL" id="JBAMMX010000007">
    <property type="protein sequence ID" value="KAK6935714.1"/>
    <property type="molecule type" value="Genomic_DNA"/>
</dbReference>
<protein>
    <submittedName>
        <fullName evidence="10">PC-Esterase</fullName>
    </submittedName>
</protein>
<dbReference type="PANTHER" id="PTHR32285">
    <property type="entry name" value="PROTEIN TRICHOME BIREFRINGENCE-LIKE 9-RELATED"/>
    <property type="match status" value="1"/>
</dbReference>
<accession>A0AAN8ZCQ9</accession>
<evidence type="ECO:0000313" key="10">
    <source>
        <dbReference type="EMBL" id="KAK6935714.1"/>
    </source>
</evidence>
<comment type="similarity">
    <text evidence="2">Belongs to the PC-esterase family. TBL subfamily.</text>
</comment>
<organism evidence="10 11">
    <name type="scientific">Dillenia turbinata</name>
    <dbReference type="NCBI Taxonomy" id="194707"/>
    <lineage>
        <taxon>Eukaryota</taxon>
        <taxon>Viridiplantae</taxon>
        <taxon>Streptophyta</taxon>
        <taxon>Embryophyta</taxon>
        <taxon>Tracheophyta</taxon>
        <taxon>Spermatophyta</taxon>
        <taxon>Magnoliopsida</taxon>
        <taxon>eudicotyledons</taxon>
        <taxon>Gunneridae</taxon>
        <taxon>Pentapetalae</taxon>
        <taxon>Dilleniales</taxon>
        <taxon>Dilleniaceae</taxon>
        <taxon>Dillenia</taxon>
    </lineage>
</organism>
<evidence type="ECO:0000259" key="8">
    <source>
        <dbReference type="Pfam" id="PF13839"/>
    </source>
</evidence>
<dbReference type="Proteomes" id="UP001370490">
    <property type="component" value="Unassembled WGS sequence"/>
</dbReference>
<keyword evidence="5" id="KW-1133">Transmembrane helix</keyword>
<name>A0AAN8ZCQ9_9MAGN</name>
<keyword evidence="6" id="KW-0472">Membrane</keyword>
<evidence type="ECO:0000256" key="2">
    <source>
        <dbReference type="ARBA" id="ARBA00007727"/>
    </source>
</evidence>
<feature type="domain" description="Trichome birefringence-like C-terminal" evidence="8">
    <location>
        <begin position="112"/>
        <end position="394"/>
    </location>
</feature>
<evidence type="ECO:0000259" key="9">
    <source>
        <dbReference type="Pfam" id="PF14416"/>
    </source>
</evidence>
<feature type="signal peptide" evidence="7">
    <location>
        <begin position="1"/>
        <end position="32"/>
    </location>
</feature>
<evidence type="ECO:0000256" key="7">
    <source>
        <dbReference type="SAM" id="SignalP"/>
    </source>
</evidence>
<gene>
    <name evidence="10" type="ORF">RJ641_032744</name>
</gene>
<evidence type="ECO:0000256" key="6">
    <source>
        <dbReference type="ARBA" id="ARBA00023136"/>
    </source>
</evidence>